<gene>
    <name evidence="1" type="ORF">LCGC14_1858810</name>
</gene>
<evidence type="ECO:0000313" key="1">
    <source>
        <dbReference type="EMBL" id="KKL95022.1"/>
    </source>
</evidence>
<dbReference type="EMBL" id="LAZR01018784">
    <property type="protein sequence ID" value="KKL95022.1"/>
    <property type="molecule type" value="Genomic_DNA"/>
</dbReference>
<comment type="caution">
    <text evidence="1">The sequence shown here is derived from an EMBL/GenBank/DDBJ whole genome shotgun (WGS) entry which is preliminary data.</text>
</comment>
<accession>A0A0F9J774</accession>
<reference evidence="1" key="1">
    <citation type="journal article" date="2015" name="Nature">
        <title>Complex archaea that bridge the gap between prokaryotes and eukaryotes.</title>
        <authorList>
            <person name="Spang A."/>
            <person name="Saw J.H."/>
            <person name="Jorgensen S.L."/>
            <person name="Zaremba-Niedzwiedzka K."/>
            <person name="Martijn J."/>
            <person name="Lind A.E."/>
            <person name="van Eijk R."/>
            <person name="Schleper C."/>
            <person name="Guy L."/>
            <person name="Ettema T.J."/>
        </authorList>
    </citation>
    <scope>NUCLEOTIDE SEQUENCE</scope>
</reference>
<proteinExistence type="predicted"/>
<dbReference type="AlphaFoldDB" id="A0A0F9J774"/>
<sequence length="87" mass="9542">MSIDARIANTYRDGPDLVLELIPSKSGAIAGAESLRVVNPRWNPPPPGTQLWGNEGTIMCGETPVYTRDGYTYLRENDDVPPPWEAA</sequence>
<name>A0A0F9J774_9ZZZZ</name>
<protein>
    <submittedName>
        <fullName evidence="1">Uncharacterized protein</fullName>
    </submittedName>
</protein>
<organism evidence="1">
    <name type="scientific">marine sediment metagenome</name>
    <dbReference type="NCBI Taxonomy" id="412755"/>
    <lineage>
        <taxon>unclassified sequences</taxon>
        <taxon>metagenomes</taxon>
        <taxon>ecological metagenomes</taxon>
    </lineage>
</organism>